<dbReference type="Gene3D" id="1.10.10.2470">
    <property type="match status" value="1"/>
</dbReference>
<accession>U5Y7T7</accession>
<proteinExistence type="predicted"/>
<organism evidence="3">
    <name type="scientific">Phytophthora lateralis</name>
    <dbReference type="NCBI Taxonomy" id="129355"/>
    <lineage>
        <taxon>Eukaryota</taxon>
        <taxon>Sar</taxon>
        <taxon>Stramenopiles</taxon>
        <taxon>Oomycota</taxon>
        <taxon>Peronosporomycetes</taxon>
        <taxon>Peronosporales</taxon>
        <taxon>Peronosporaceae</taxon>
        <taxon>Phytophthora</taxon>
    </lineage>
</organism>
<name>U5Y7T7_9STRA</name>
<feature type="region of interest" description="Disordered" evidence="1">
    <location>
        <begin position="1"/>
        <end position="36"/>
    </location>
</feature>
<evidence type="ECO:0000313" key="3">
    <source>
        <dbReference type="EMBL" id="AGZ84878.1"/>
    </source>
</evidence>
<evidence type="ECO:0000259" key="2">
    <source>
        <dbReference type="Pfam" id="PF18488"/>
    </source>
</evidence>
<feature type="domain" description="PexRD2 WYL" evidence="2">
    <location>
        <begin position="40"/>
        <end position="88"/>
    </location>
</feature>
<gene>
    <name evidence="3" type="primary">Avh169</name>
</gene>
<evidence type="ECO:0000256" key="1">
    <source>
        <dbReference type="SAM" id="MobiDB-lite"/>
    </source>
</evidence>
<reference evidence="3" key="1">
    <citation type="journal article" date="2013" name="PLoS ONE">
        <title>Evolution of RXLR-Class Effectors in the Oomycete Plant Pathogen Phytophthora ramorum.</title>
        <authorList>
            <person name="Goss E.M."/>
            <person name="Press C.M."/>
            <person name="Grunwald N.J."/>
        </authorList>
    </citation>
    <scope>NUCLEOTIDE SEQUENCE</scope>
    <source>
        <strain evidence="3">440</strain>
    </source>
</reference>
<dbReference type="Pfam" id="PF18488">
    <property type="entry name" value="WYL_3"/>
    <property type="match status" value="1"/>
</dbReference>
<dbReference type="AlphaFoldDB" id="U5Y7T7"/>
<protein>
    <submittedName>
        <fullName evidence="3">RXLR-class effector Avh169-like protein</fullName>
    </submittedName>
</protein>
<feature type="non-terminal residue" evidence="3">
    <location>
        <position position="88"/>
    </location>
</feature>
<feature type="non-terminal residue" evidence="3">
    <location>
        <position position="1"/>
    </location>
</feature>
<sequence>SNQAKIAPATSLEGPTQRLLRTHPTNYEDDDSEERGGLSALEKLKFKSMMGKGKNANDYAVKLGIAQALRLGETDSGVMNRLIATKEY</sequence>
<dbReference type="EMBL" id="KF273373">
    <property type="protein sequence ID" value="AGZ84878.1"/>
    <property type="molecule type" value="Genomic_DNA"/>
</dbReference>
<dbReference type="InterPro" id="IPR040691">
    <property type="entry name" value="PexRD2_WYL"/>
</dbReference>